<reference evidence="2" key="1">
    <citation type="submission" date="2023-04" db="EMBL/GenBank/DDBJ databases">
        <authorList>
            <consortium name="ELIXIR-Norway"/>
        </authorList>
    </citation>
    <scope>NUCLEOTIDE SEQUENCE [LARGE SCALE GENOMIC DNA]</scope>
</reference>
<name>A0ABN8XWA2_RANTA</name>
<dbReference type="EMBL" id="OX459946">
    <property type="protein sequence ID" value="CAI9153662.1"/>
    <property type="molecule type" value="Genomic_DNA"/>
</dbReference>
<dbReference type="Proteomes" id="UP001176941">
    <property type="component" value="Chromosome 10"/>
</dbReference>
<evidence type="ECO:0000313" key="3">
    <source>
        <dbReference type="Proteomes" id="UP001176941"/>
    </source>
</evidence>
<evidence type="ECO:0000313" key="2">
    <source>
        <dbReference type="EMBL" id="CAI9153662.1"/>
    </source>
</evidence>
<accession>A0ABN8XWA2</accession>
<feature type="region of interest" description="Disordered" evidence="1">
    <location>
        <begin position="72"/>
        <end position="106"/>
    </location>
</feature>
<gene>
    <name evidence="2" type="ORF">MRATA1EN1_LOCUS2624</name>
</gene>
<evidence type="ECO:0000256" key="1">
    <source>
        <dbReference type="SAM" id="MobiDB-lite"/>
    </source>
</evidence>
<protein>
    <submittedName>
        <fullName evidence="2">Uncharacterized protein</fullName>
    </submittedName>
</protein>
<keyword evidence="3" id="KW-1185">Reference proteome</keyword>
<organism evidence="2 3">
    <name type="scientific">Rangifer tarandus platyrhynchus</name>
    <name type="common">Svalbard reindeer</name>
    <dbReference type="NCBI Taxonomy" id="3082113"/>
    <lineage>
        <taxon>Eukaryota</taxon>
        <taxon>Metazoa</taxon>
        <taxon>Chordata</taxon>
        <taxon>Craniata</taxon>
        <taxon>Vertebrata</taxon>
        <taxon>Euteleostomi</taxon>
        <taxon>Mammalia</taxon>
        <taxon>Eutheria</taxon>
        <taxon>Laurasiatheria</taxon>
        <taxon>Artiodactyla</taxon>
        <taxon>Ruminantia</taxon>
        <taxon>Pecora</taxon>
        <taxon>Cervidae</taxon>
        <taxon>Odocoileinae</taxon>
        <taxon>Rangifer</taxon>
    </lineage>
</organism>
<sequence>MTYSPGVNPRGWGRRKHVGSATCVRVVREDGGARCVVLAAWPQAFAVNPRPPASRCTCVPGPAAGRGHLGGGCKARAAGGDSEGEPWIRASGTRTLHSQKPSRREVSLQRSWARGARSLRGTPLCRAFPEALLSLLLQPRFLCFWTGKETSGRRCAALLSLPAPGWSVGGSKAGWIEDPSTETTAGASPPAELFQVGSGGEAQCWWVGNSPPEPTFGPLKPLPSSTPVSLAGMELNLRFLNLPFPLFSFPII</sequence>
<proteinExistence type="predicted"/>